<reference evidence="1" key="1">
    <citation type="journal article" date="2015" name="Nature">
        <title>Complex archaea that bridge the gap between prokaryotes and eukaryotes.</title>
        <authorList>
            <person name="Spang A."/>
            <person name="Saw J.H."/>
            <person name="Jorgensen S.L."/>
            <person name="Zaremba-Niedzwiedzka K."/>
            <person name="Martijn J."/>
            <person name="Lind A.E."/>
            <person name="van Eijk R."/>
            <person name="Schleper C."/>
            <person name="Guy L."/>
            <person name="Ettema T.J."/>
        </authorList>
    </citation>
    <scope>NUCLEOTIDE SEQUENCE</scope>
</reference>
<feature type="non-terminal residue" evidence="1">
    <location>
        <position position="1"/>
    </location>
</feature>
<proteinExistence type="predicted"/>
<organism evidence="1">
    <name type="scientific">marine sediment metagenome</name>
    <dbReference type="NCBI Taxonomy" id="412755"/>
    <lineage>
        <taxon>unclassified sequences</taxon>
        <taxon>metagenomes</taxon>
        <taxon>ecological metagenomes</taxon>
    </lineage>
</organism>
<gene>
    <name evidence="1" type="ORF">LCGC14_1833140</name>
</gene>
<accession>A0A0F9H3K2</accession>
<dbReference type="AlphaFoldDB" id="A0A0F9H3K2"/>
<protein>
    <submittedName>
        <fullName evidence="1">Uncharacterized protein</fullName>
    </submittedName>
</protein>
<comment type="caution">
    <text evidence="1">The sequence shown here is derived from an EMBL/GenBank/DDBJ whole genome shotgun (WGS) entry which is preliminary data.</text>
</comment>
<name>A0A0F9H3K2_9ZZZZ</name>
<sequence>ALEEAFGAYDEAVSAALAKPLGHPAWDVIEPAQHALIAAAQAEAPRVEELEAALDVIGDYLWRYISERPRSERARAINAAVAEVAEVLGDRFAQAPSAEEGGE</sequence>
<evidence type="ECO:0000313" key="1">
    <source>
        <dbReference type="EMBL" id="KKL97566.1"/>
    </source>
</evidence>
<dbReference type="EMBL" id="LAZR01018135">
    <property type="protein sequence ID" value="KKL97566.1"/>
    <property type="molecule type" value="Genomic_DNA"/>
</dbReference>